<dbReference type="GO" id="GO:0005737">
    <property type="term" value="C:cytoplasm"/>
    <property type="evidence" value="ECO:0007669"/>
    <property type="project" value="TreeGrafter"/>
</dbReference>
<dbReference type="AlphaFoldDB" id="A0A7I8W3Z5"/>
<dbReference type="InterPro" id="IPR045065">
    <property type="entry name" value="XPO1/5"/>
</dbReference>
<proteinExistence type="predicted"/>
<dbReference type="GO" id="GO:0042565">
    <property type="term" value="C:RNA nuclear export complex"/>
    <property type="evidence" value="ECO:0007669"/>
    <property type="project" value="TreeGrafter"/>
</dbReference>
<evidence type="ECO:0000259" key="1">
    <source>
        <dbReference type="Pfam" id="PF08389"/>
    </source>
</evidence>
<dbReference type="GO" id="GO:0003723">
    <property type="term" value="F:RNA binding"/>
    <property type="evidence" value="ECO:0007669"/>
    <property type="project" value="TreeGrafter"/>
</dbReference>
<name>A0A7I8W3Z5_9ANNE</name>
<evidence type="ECO:0000259" key="2">
    <source>
        <dbReference type="Pfam" id="PF19273"/>
    </source>
</evidence>
<dbReference type="GO" id="GO:0005049">
    <property type="term" value="F:nuclear export signal receptor activity"/>
    <property type="evidence" value="ECO:0007669"/>
    <property type="project" value="InterPro"/>
</dbReference>
<organism evidence="3 4">
    <name type="scientific">Dimorphilus gyrociliatus</name>
    <dbReference type="NCBI Taxonomy" id="2664684"/>
    <lineage>
        <taxon>Eukaryota</taxon>
        <taxon>Metazoa</taxon>
        <taxon>Spiralia</taxon>
        <taxon>Lophotrochozoa</taxon>
        <taxon>Annelida</taxon>
        <taxon>Polychaeta</taxon>
        <taxon>Polychaeta incertae sedis</taxon>
        <taxon>Dinophilidae</taxon>
        <taxon>Dimorphilus</taxon>
    </lineage>
</organism>
<dbReference type="PANTHER" id="PTHR11223:SF3">
    <property type="entry name" value="EXPORTIN-5"/>
    <property type="match status" value="1"/>
</dbReference>
<protein>
    <submittedName>
        <fullName evidence="3">DgyrCDS11642</fullName>
    </submittedName>
</protein>
<dbReference type="InterPro" id="IPR013598">
    <property type="entry name" value="Exportin-1/Importin-b-like"/>
</dbReference>
<dbReference type="Pfam" id="PF19273">
    <property type="entry name" value="Exportin-5"/>
    <property type="match status" value="1"/>
</dbReference>
<dbReference type="GO" id="GO:0006405">
    <property type="term" value="P:RNA export from nucleus"/>
    <property type="evidence" value="ECO:0007669"/>
    <property type="project" value="TreeGrafter"/>
</dbReference>
<gene>
    <name evidence="3" type="ORF">DGYR_LOCUS10970</name>
</gene>
<dbReference type="Proteomes" id="UP000549394">
    <property type="component" value="Unassembled WGS sequence"/>
</dbReference>
<evidence type="ECO:0000313" key="4">
    <source>
        <dbReference type="Proteomes" id="UP000549394"/>
    </source>
</evidence>
<dbReference type="InterPro" id="IPR045478">
    <property type="entry name" value="Exportin-5_C"/>
</dbReference>
<dbReference type="SUPFAM" id="SSF48371">
    <property type="entry name" value="ARM repeat"/>
    <property type="match status" value="1"/>
</dbReference>
<dbReference type="GO" id="GO:0006611">
    <property type="term" value="P:protein export from nucleus"/>
    <property type="evidence" value="ECO:0007669"/>
    <property type="project" value="InterPro"/>
</dbReference>
<reference evidence="3 4" key="1">
    <citation type="submission" date="2020-08" db="EMBL/GenBank/DDBJ databases">
        <authorList>
            <person name="Hejnol A."/>
        </authorList>
    </citation>
    <scope>NUCLEOTIDE SEQUENCE [LARGE SCALE GENOMIC DNA]</scope>
</reference>
<dbReference type="PANTHER" id="PTHR11223">
    <property type="entry name" value="EXPORTIN 1/5"/>
    <property type="match status" value="1"/>
</dbReference>
<feature type="domain" description="Exportin-1/Importin-beta-like" evidence="1">
    <location>
        <begin position="109"/>
        <end position="265"/>
    </location>
</feature>
<accession>A0A7I8W3Z5</accession>
<dbReference type="Pfam" id="PF08389">
    <property type="entry name" value="Xpo1"/>
    <property type="match status" value="1"/>
</dbReference>
<keyword evidence="4" id="KW-1185">Reference proteome</keyword>
<evidence type="ECO:0000313" key="3">
    <source>
        <dbReference type="EMBL" id="CAD5123283.1"/>
    </source>
</evidence>
<dbReference type="InterPro" id="IPR011989">
    <property type="entry name" value="ARM-like"/>
</dbReference>
<dbReference type="EMBL" id="CAJFCJ010000019">
    <property type="protein sequence ID" value="CAD5123283.1"/>
    <property type="molecule type" value="Genomic_DNA"/>
</dbReference>
<dbReference type="OrthoDB" id="2215036at2759"/>
<dbReference type="GO" id="GO:0005634">
    <property type="term" value="C:nucleus"/>
    <property type="evidence" value="ECO:0007669"/>
    <property type="project" value="TreeGrafter"/>
</dbReference>
<feature type="domain" description="Exportin-5 C-terminal" evidence="2">
    <location>
        <begin position="312"/>
        <end position="1005"/>
    </location>
</feature>
<sequence>MCTPEQEILKNLTSAIDLSLSQDCSASDRQKAYTFCEDFKANYPDSTYIAFLLAYNQNQDTHRHFGCQLIEHTVKFKWNILSIVDKVGIKDRTTCLVLQGLKNIQDEKDYIKDAVSRIIVEIIKREWPQQWPSLMDELTSLLHSGPVQAQVVLLVLLRLAEDVVALQTVQSQRRKDILAGLNSEMENIFKFMLAPLQKYVEVSSNIPINSEQVYVNTLVARTTLSTLSGYVDWVPVEILLLQDNLLLKLLISLLKSDLKVKAAEVFLLITSRKGRTVDKEALLFLFREEYLQNIIDAVMSVVNKCNFEDFFCLKVLCQSLTAIGIILLSCWKKDIDETYLIKEYLPCMLGFSTHESRALSSLTIPFWSALLKESKARNITEQIFQQFVNALYTNLRKIDQELNPYSCFDFDNEIEYMHFFSKFRNDVTELIRLASSHWPRVMFTAVVEILTARMSQVVNYANANEVNLASVEWDTTSCFVDAVCSKLTQSNEIDMHKILHIFKQMLAFNVVEANILSSLLSCISAFIPYLQYCPDVVLPLLDKTFSAAVYKIDGQTKSTRSRPVKNVRRHACSLVVKMCKQSPHLFLPHFNHLYDHVKRVCADPDELSKMEKCALTEAMLLLSNGFESFEKQRDLIGEILKPVYEFWNSPQYKELIYNPDKFMDSIGLSKPAVDPSTEDIYGILRSQIIHSLFTIFAVVRRVTIPADTNVAVKCGYATVVNGKQYLQNPACDHVKPLLENIIGLQKIYYQLWQPEYIKRRHPDFSKVFLLSESRHVYLSTNESHNEKNPQDRMQNFLKTIHDYSNHILGHYGICLGRNLYNIQGLSEVLVSCLFPGLNLVTDCHVRSVIRTFLKPYFLNCPKEYWSENVLHMLSKFCPFMYSRLEVRWQRIDDYSEAISECETNTESEEVLEDQLLRLLTREYLDLLIVLCFSKKLASNTETESKEMVMDETEAINTSNSSNDLTECGLTICSKEDLFQCLVVTIFTIMVKNDSSSCAKCVNLAQAFRPHHPQLVEVMKQIPNISNEALLNYEKHTMNSSLTDKKKRNAFKVLINGAIGHHISEEYKLKIRIEDLPRLVARNMKVSNTEDISNLGLCELFSNK</sequence>
<comment type="caution">
    <text evidence="3">The sequence shown here is derived from an EMBL/GenBank/DDBJ whole genome shotgun (WGS) entry which is preliminary data.</text>
</comment>
<dbReference type="InterPro" id="IPR016024">
    <property type="entry name" value="ARM-type_fold"/>
</dbReference>
<dbReference type="Gene3D" id="1.25.10.10">
    <property type="entry name" value="Leucine-rich Repeat Variant"/>
    <property type="match status" value="1"/>
</dbReference>